<reference evidence="3 4" key="1">
    <citation type="submission" date="2014-10" db="EMBL/GenBank/DDBJ databases">
        <title>Draft genome of anammox bacterium scalindua brodae, obtained using differential coverage binning of sequence data from two enrichment reactors.</title>
        <authorList>
            <person name="Speth D.R."/>
            <person name="Russ L."/>
            <person name="Kartal B."/>
            <person name="Op den Camp H.J."/>
            <person name="Dutilh B.E."/>
            <person name="Jetten M.S."/>
        </authorList>
    </citation>
    <scope>NUCLEOTIDE SEQUENCE [LARGE SCALE GENOMIC DNA]</scope>
    <source>
        <strain evidence="3">RU1</strain>
    </source>
</reference>
<evidence type="ECO:0000259" key="2">
    <source>
        <dbReference type="Pfam" id="PF13439"/>
    </source>
</evidence>
<keyword evidence="3" id="KW-0328">Glycosyltransferase</keyword>
<dbReference type="PANTHER" id="PTHR45947">
    <property type="entry name" value="SULFOQUINOVOSYL TRANSFERASE SQD2"/>
    <property type="match status" value="1"/>
</dbReference>
<dbReference type="SUPFAM" id="SSF53756">
    <property type="entry name" value="UDP-Glycosyltransferase/glycogen phosphorylase"/>
    <property type="match status" value="1"/>
</dbReference>
<dbReference type="AlphaFoldDB" id="A0A0B0EPA6"/>
<evidence type="ECO:0000259" key="1">
    <source>
        <dbReference type="Pfam" id="PF00534"/>
    </source>
</evidence>
<dbReference type="InterPro" id="IPR028098">
    <property type="entry name" value="Glyco_trans_4-like_N"/>
</dbReference>
<gene>
    <name evidence="3" type="primary">mtfB_1</name>
    <name evidence="3" type="ORF">SCABRO_01337</name>
</gene>
<evidence type="ECO:0000313" key="4">
    <source>
        <dbReference type="Proteomes" id="UP000030652"/>
    </source>
</evidence>
<proteinExistence type="predicted"/>
<keyword evidence="3" id="KW-0808">Transferase</keyword>
<name>A0A0B0EPA6_9BACT</name>
<comment type="caution">
    <text evidence="3">The sequence shown here is derived from an EMBL/GenBank/DDBJ whole genome shotgun (WGS) entry which is preliminary data.</text>
</comment>
<dbReference type="InterPro" id="IPR050194">
    <property type="entry name" value="Glycosyltransferase_grp1"/>
</dbReference>
<dbReference type="InterPro" id="IPR001296">
    <property type="entry name" value="Glyco_trans_1"/>
</dbReference>
<feature type="domain" description="Glycosyltransferase subfamily 4-like N-terminal" evidence="2">
    <location>
        <begin position="15"/>
        <end position="177"/>
    </location>
</feature>
<accession>A0A0B0EPA6</accession>
<dbReference type="EC" id="2.4.1.-" evidence="3"/>
<dbReference type="eggNOG" id="COG0438">
    <property type="taxonomic scope" value="Bacteria"/>
</dbReference>
<organism evidence="3 4">
    <name type="scientific">Candidatus Scalindua brodae</name>
    <dbReference type="NCBI Taxonomy" id="237368"/>
    <lineage>
        <taxon>Bacteria</taxon>
        <taxon>Pseudomonadati</taxon>
        <taxon>Planctomycetota</taxon>
        <taxon>Candidatus Brocadiia</taxon>
        <taxon>Candidatus Brocadiales</taxon>
        <taxon>Candidatus Scalinduaceae</taxon>
        <taxon>Candidatus Scalindua</taxon>
    </lineage>
</organism>
<dbReference type="Gene3D" id="3.40.50.2000">
    <property type="entry name" value="Glycogen Phosphorylase B"/>
    <property type="match status" value="2"/>
</dbReference>
<dbReference type="PANTHER" id="PTHR45947:SF3">
    <property type="entry name" value="SULFOQUINOVOSYL TRANSFERASE SQD2"/>
    <property type="match status" value="1"/>
</dbReference>
<dbReference type="Pfam" id="PF13439">
    <property type="entry name" value="Glyco_transf_4"/>
    <property type="match status" value="1"/>
</dbReference>
<dbReference type="CDD" id="cd03801">
    <property type="entry name" value="GT4_PimA-like"/>
    <property type="match status" value="1"/>
</dbReference>
<feature type="domain" description="Glycosyl transferase family 1" evidence="1">
    <location>
        <begin position="184"/>
        <end position="354"/>
    </location>
</feature>
<dbReference type="Proteomes" id="UP000030652">
    <property type="component" value="Unassembled WGS sequence"/>
</dbReference>
<evidence type="ECO:0000313" key="3">
    <source>
        <dbReference type="EMBL" id="KHE92948.1"/>
    </source>
</evidence>
<sequence length="376" mass="42068">MNLLVVGADFSPYSGGIGTYTKELATSLTRKNQVIILANGIPNSKAFDHDCPFQIIRTPSLPVLRHLAFLIYIPWILRRYHIDAVLHVVWTTALISHLWYYLMPAPYFICVHGSECCDDTLTLRRRLKGYLGKWRLAALQKVKGIFPVSNYSARLVMSLGIEQSRIEVILNGVNTQRFKPVINHQKKNRQRKLLTVARLDLHKGHDRVLEALVILKAQGITPRYIIVGQGDEEGRLRKMVKILGLENQVEFTGFISGNHLPPMYNSCDIYVMASREIPGRLDLIEGFGISFLEASASGLPVVAGDSGGVSDAVQHGETGLLVNPDNPADIASAIKCLLADANFARRLGDEGRRWAEAQMSWEHVAKRMVNAMQRMM</sequence>
<protein>
    <submittedName>
        <fullName evidence="3">Mannosyltransferase B</fullName>
        <ecNumber evidence="3">2.4.1.-</ecNumber>
    </submittedName>
</protein>
<dbReference type="GO" id="GO:0016758">
    <property type="term" value="F:hexosyltransferase activity"/>
    <property type="evidence" value="ECO:0007669"/>
    <property type="project" value="TreeGrafter"/>
</dbReference>
<dbReference type="EMBL" id="JRYO01000085">
    <property type="protein sequence ID" value="KHE92948.1"/>
    <property type="molecule type" value="Genomic_DNA"/>
</dbReference>
<dbReference type="Pfam" id="PF00534">
    <property type="entry name" value="Glycos_transf_1"/>
    <property type="match status" value="1"/>
</dbReference>